<feature type="transmembrane region" description="Helical" evidence="9">
    <location>
        <begin position="7"/>
        <end position="26"/>
    </location>
</feature>
<name>A0A1U7ZWV9_NELNU</name>
<comment type="subcellular location">
    <subcellularLocation>
        <location evidence="1">Membrane</location>
        <topology evidence="1">Multi-pass membrane protein</topology>
    </subcellularLocation>
</comment>
<dbReference type="InterPro" id="IPR017088">
    <property type="entry name" value="Wax_synthase_Magnoliopsida"/>
</dbReference>
<feature type="transmembrane region" description="Helical" evidence="9">
    <location>
        <begin position="312"/>
        <end position="332"/>
    </location>
</feature>
<feature type="domain" description="Wax synthase" evidence="10">
    <location>
        <begin position="203"/>
        <end position="288"/>
    </location>
</feature>
<dbReference type="OMA" id="FMWISSF"/>
<evidence type="ECO:0000256" key="6">
    <source>
        <dbReference type="ARBA" id="ARBA00023136"/>
    </source>
</evidence>
<feature type="compositionally biased region" description="Polar residues" evidence="8">
    <location>
        <begin position="113"/>
        <end position="122"/>
    </location>
</feature>
<feature type="transmembrane region" description="Helical" evidence="9">
    <location>
        <begin position="253"/>
        <end position="274"/>
    </location>
</feature>
<dbReference type="Pfam" id="PF13813">
    <property type="entry name" value="MBOAT_2"/>
    <property type="match status" value="1"/>
</dbReference>
<dbReference type="Proteomes" id="UP000189703">
    <property type="component" value="Unplaced"/>
</dbReference>
<evidence type="ECO:0000256" key="7">
    <source>
        <dbReference type="ARBA" id="ARBA00023315"/>
    </source>
</evidence>
<evidence type="ECO:0000256" key="8">
    <source>
        <dbReference type="SAM" id="MobiDB-lite"/>
    </source>
</evidence>
<evidence type="ECO:0000256" key="3">
    <source>
        <dbReference type="ARBA" id="ARBA00022679"/>
    </source>
</evidence>
<keyword evidence="5 9" id="KW-1133">Transmembrane helix</keyword>
<feature type="transmembrane region" description="Helical" evidence="9">
    <location>
        <begin position="280"/>
        <end position="300"/>
    </location>
</feature>
<reference evidence="12" key="1">
    <citation type="submission" date="2025-08" db="UniProtKB">
        <authorList>
            <consortium name="RefSeq"/>
        </authorList>
    </citation>
    <scope>IDENTIFICATION</scope>
</reference>
<feature type="transmembrane region" description="Helical" evidence="9">
    <location>
        <begin position="32"/>
        <end position="51"/>
    </location>
</feature>
<dbReference type="InterPro" id="IPR032805">
    <property type="entry name" value="Wax_synthase_dom"/>
</dbReference>
<dbReference type="PIRSF" id="PIRSF037006">
    <property type="entry name" value="Wax_synthase"/>
    <property type="match status" value="1"/>
</dbReference>
<evidence type="ECO:0000313" key="11">
    <source>
        <dbReference type="Proteomes" id="UP000189703"/>
    </source>
</evidence>
<dbReference type="PANTHER" id="PTHR31595">
    <property type="entry name" value="LONG-CHAIN-ALCOHOL O-FATTY-ACYLTRANSFERASE 3-RELATED"/>
    <property type="match status" value="1"/>
</dbReference>
<dbReference type="InParanoid" id="A0A1U7ZWV9"/>
<feature type="transmembrane region" description="Helical" evidence="9">
    <location>
        <begin position="171"/>
        <end position="193"/>
    </location>
</feature>
<comment type="similarity">
    <text evidence="2">Belongs to the wax synthase family.</text>
</comment>
<keyword evidence="3" id="KW-0808">Transferase</keyword>
<dbReference type="GO" id="GO:0006629">
    <property type="term" value="P:lipid metabolic process"/>
    <property type="evidence" value="ECO:0007669"/>
    <property type="project" value="InterPro"/>
</dbReference>
<dbReference type="STRING" id="4432.A0A1U7ZWV9"/>
<organism evidence="11 12">
    <name type="scientific">Nelumbo nucifera</name>
    <name type="common">Sacred lotus</name>
    <dbReference type="NCBI Taxonomy" id="4432"/>
    <lineage>
        <taxon>Eukaryota</taxon>
        <taxon>Viridiplantae</taxon>
        <taxon>Streptophyta</taxon>
        <taxon>Embryophyta</taxon>
        <taxon>Tracheophyta</taxon>
        <taxon>Spermatophyta</taxon>
        <taxon>Magnoliopsida</taxon>
        <taxon>Proteales</taxon>
        <taxon>Nelumbonaceae</taxon>
        <taxon>Nelumbo</taxon>
    </lineage>
</organism>
<keyword evidence="6 9" id="KW-0472">Membrane</keyword>
<sequence length="376" mass="42978">MEGEIKSFIKVWFLVIASLSFCYYVVSRIPKGKFRLLPILPICCLFLLLPLNLQSVHLVGTTAFFVAWLANFKLLLFSFGQGPLSSNPSIPLIHFIFLACLPIKIKQDPPPRKTQQPVPNASTERDLDNPSHQITRKGTKSPLNYAIKGLLAALVVRLYDYRPYLHPKIILSLYCIHVYISLEILLAVVAYLVQPLLNLELEAQFDEPYLSTSLQDFWGRRWNIMVTSILRPTVYEPTKSFARRIVGRKWAPLPAILSTFVVSGLIHELIFFYLGRLEPTWEVTCFFILHGVCLVMEIIAKRALAGRWKLHGAVSGMLSIAFLMITSFWLFFPQFLRCGLVVRGLAEYGAMGRSVRDVARFFKLRSFQNASRFMEN</sequence>
<keyword evidence="4 9" id="KW-0812">Transmembrane</keyword>
<accession>A0A1U7ZWV9</accession>
<evidence type="ECO:0000313" key="12">
    <source>
        <dbReference type="RefSeq" id="XP_010253003.1"/>
    </source>
</evidence>
<dbReference type="FunCoup" id="A0A1U7ZWV9">
    <property type="interactions" value="1"/>
</dbReference>
<evidence type="ECO:0000256" key="2">
    <source>
        <dbReference type="ARBA" id="ARBA00007282"/>
    </source>
</evidence>
<dbReference type="eggNOG" id="ENOG502QSCR">
    <property type="taxonomic scope" value="Eukaryota"/>
</dbReference>
<feature type="transmembrane region" description="Helical" evidence="9">
    <location>
        <begin position="58"/>
        <end position="77"/>
    </location>
</feature>
<proteinExistence type="inferred from homology"/>
<evidence type="ECO:0000256" key="4">
    <source>
        <dbReference type="ARBA" id="ARBA00022692"/>
    </source>
</evidence>
<dbReference type="PANTHER" id="PTHR31595:SF77">
    <property type="entry name" value="ACYL-COA--STEROL O-ACYLTRANSFERASE 1-LIKE"/>
    <property type="match status" value="1"/>
</dbReference>
<dbReference type="OrthoDB" id="1077582at2759"/>
<protein>
    <submittedName>
        <fullName evidence="12">Acyl-CoA--sterol O-acyltransferase 1-like</fullName>
    </submittedName>
</protein>
<evidence type="ECO:0000259" key="10">
    <source>
        <dbReference type="Pfam" id="PF13813"/>
    </source>
</evidence>
<dbReference type="GO" id="GO:0016020">
    <property type="term" value="C:membrane"/>
    <property type="evidence" value="ECO:0007669"/>
    <property type="project" value="UniProtKB-SubCell"/>
</dbReference>
<feature type="region of interest" description="Disordered" evidence="8">
    <location>
        <begin position="109"/>
        <end position="137"/>
    </location>
</feature>
<dbReference type="AlphaFoldDB" id="A0A1U7ZWV9"/>
<keyword evidence="11" id="KW-1185">Reference proteome</keyword>
<dbReference type="InterPro" id="IPR044851">
    <property type="entry name" value="Wax_synthase"/>
</dbReference>
<evidence type="ECO:0000256" key="9">
    <source>
        <dbReference type="SAM" id="Phobius"/>
    </source>
</evidence>
<evidence type="ECO:0000256" key="5">
    <source>
        <dbReference type="ARBA" id="ARBA00022989"/>
    </source>
</evidence>
<dbReference type="GO" id="GO:0008374">
    <property type="term" value="F:O-acyltransferase activity"/>
    <property type="evidence" value="ECO:0007669"/>
    <property type="project" value="InterPro"/>
</dbReference>
<gene>
    <name evidence="12" type="primary">LOC104594415</name>
</gene>
<dbReference type="GeneID" id="104594415"/>
<evidence type="ECO:0000256" key="1">
    <source>
        <dbReference type="ARBA" id="ARBA00004141"/>
    </source>
</evidence>
<keyword evidence="7" id="KW-0012">Acyltransferase</keyword>
<dbReference type="RefSeq" id="XP_010253003.1">
    <property type="nucleotide sequence ID" value="XM_010254701.1"/>
</dbReference>
<dbReference type="KEGG" id="nnu:104594415"/>